<proteinExistence type="predicted"/>
<dbReference type="AlphaFoldDB" id="A0A9D3YSW2"/>
<reference evidence="1" key="1">
    <citation type="journal article" date="2019" name="bioRxiv">
        <title>The Genome of the Zebra Mussel, Dreissena polymorpha: A Resource for Invasive Species Research.</title>
        <authorList>
            <person name="McCartney M.A."/>
            <person name="Auch B."/>
            <person name="Kono T."/>
            <person name="Mallez S."/>
            <person name="Zhang Y."/>
            <person name="Obille A."/>
            <person name="Becker A."/>
            <person name="Abrahante J.E."/>
            <person name="Garbe J."/>
            <person name="Badalamenti J.P."/>
            <person name="Herman A."/>
            <person name="Mangelson H."/>
            <person name="Liachko I."/>
            <person name="Sullivan S."/>
            <person name="Sone E.D."/>
            <person name="Koren S."/>
            <person name="Silverstein K.A.T."/>
            <person name="Beckman K.B."/>
            <person name="Gohl D.M."/>
        </authorList>
    </citation>
    <scope>NUCLEOTIDE SEQUENCE</scope>
    <source>
        <strain evidence="1">Duluth1</strain>
        <tissue evidence="1">Whole animal</tissue>
    </source>
</reference>
<comment type="caution">
    <text evidence="1">The sequence shown here is derived from an EMBL/GenBank/DDBJ whole genome shotgun (WGS) entry which is preliminary data.</text>
</comment>
<reference evidence="1" key="2">
    <citation type="submission" date="2020-11" db="EMBL/GenBank/DDBJ databases">
        <authorList>
            <person name="McCartney M.A."/>
            <person name="Auch B."/>
            <person name="Kono T."/>
            <person name="Mallez S."/>
            <person name="Becker A."/>
            <person name="Gohl D.M."/>
            <person name="Silverstein K.A.T."/>
            <person name="Koren S."/>
            <person name="Bechman K.B."/>
            <person name="Herman A."/>
            <person name="Abrahante J.E."/>
            <person name="Garbe J."/>
        </authorList>
    </citation>
    <scope>NUCLEOTIDE SEQUENCE</scope>
    <source>
        <strain evidence="1">Duluth1</strain>
        <tissue evidence="1">Whole animal</tissue>
    </source>
</reference>
<keyword evidence="2" id="KW-1185">Reference proteome</keyword>
<organism evidence="1 2">
    <name type="scientific">Dreissena polymorpha</name>
    <name type="common">Zebra mussel</name>
    <name type="synonym">Mytilus polymorpha</name>
    <dbReference type="NCBI Taxonomy" id="45954"/>
    <lineage>
        <taxon>Eukaryota</taxon>
        <taxon>Metazoa</taxon>
        <taxon>Spiralia</taxon>
        <taxon>Lophotrochozoa</taxon>
        <taxon>Mollusca</taxon>
        <taxon>Bivalvia</taxon>
        <taxon>Autobranchia</taxon>
        <taxon>Heteroconchia</taxon>
        <taxon>Euheterodonta</taxon>
        <taxon>Imparidentia</taxon>
        <taxon>Neoheterodontei</taxon>
        <taxon>Myida</taxon>
        <taxon>Dreissenoidea</taxon>
        <taxon>Dreissenidae</taxon>
        <taxon>Dreissena</taxon>
    </lineage>
</organism>
<dbReference type="EMBL" id="JAIWYP010000015">
    <property type="protein sequence ID" value="KAH3704255.1"/>
    <property type="molecule type" value="Genomic_DNA"/>
</dbReference>
<accession>A0A9D3YSW2</accession>
<gene>
    <name evidence="1" type="ORF">DPMN_079311</name>
</gene>
<sequence>MATRIGTLEDIPDDFGPNYLKCELSLRKKQKAKAFVSGCYLEKLSITLEHGEKVHLRGEIYPSQRKLENRHVVDVDISPLNKCIVDAYCSCKQG</sequence>
<name>A0A9D3YSW2_DREPO</name>
<protein>
    <submittedName>
        <fullName evidence="1">Uncharacterized protein</fullName>
    </submittedName>
</protein>
<evidence type="ECO:0000313" key="1">
    <source>
        <dbReference type="EMBL" id="KAH3704255.1"/>
    </source>
</evidence>
<dbReference type="Proteomes" id="UP000828390">
    <property type="component" value="Unassembled WGS sequence"/>
</dbReference>
<evidence type="ECO:0000313" key="2">
    <source>
        <dbReference type="Proteomes" id="UP000828390"/>
    </source>
</evidence>